<dbReference type="RefSeq" id="WP_222876332.1">
    <property type="nucleotide sequence ID" value="NZ_AP023361.1"/>
</dbReference>
<dbReference type="FunFam" id="3.40.50.300:FF:000020">
    <property type="entry name" value="Amino acid ABC transporter ATP-binding component"/>
    <property type="match status" value="1"/>
</dbReference>
<dbReference type="Pfam" id="PF00005">
    <property type="entry name" value="ABC_tran"/>
    <property type="match status" value="1"/>
</dbReference>
<gene>
    <name evidence="6" type="ORF">IZ6_03690</name>
</gene>
<dbReference type="PANTHER" id="PTHR43166">
    <property type="entry name" value="AMINO ACID IMPORT ATP-BINDING PROTEIN"/>
    <property type="match status" value="1"/>
</dbReference>
<evidence type="ECO:0000313" key="7">
    <source>
        <dbReference type="Proteomes" id="UP000515317"/>
    </source>
</evidence>
<reference evidence="6 7" key="1">
    <citation type="submission" date="2020-08" db="EMBL/GenBank/DDBJ databases">
        <title>Genome sequence of Rhizobiales bacterium strain IZ6.</title>
        <authorList>
            <person name="Nakai R."/>
            <person name="Naganuma T."/>
        </authorList>
    </citation>
    <scope>NUCLEOTIDE SEQUENCE [LARGE SCALE GENOMIC DNA]</scope>
    <source>
        <strain evidence="6 7">IZ6</strain>
    </source>
</reference>
<sequence>MAKKPVETAETVLEISGLTKSFGTNVVLDGVSLKVAKGQTVCVLGPSGSGKSTLLRCVNWLEKPDQGAVYLAGRRIGMREGGHVAMSSSELARERARIGMVFQHFNLWPHLTVIQNLIEAPIHVQKRNRDEVTAEAETLLERVGLSAKKNDFPSRLSGGQKQRVGIARALAMKPELLLFDEPTSALDPELVGEVVTVMKTLAESGSTMLVVTHEMGFARETADEVILMDGGRIVESGEPAAFFKKPKTERAKQFLQRYVS</sequence>
<dbReference type="CDD" id="cd03262">
    <property type="entry name" value="ABC_HisP_GlnQ"/>
    <property type="match status" value="1"/>
</dbReference>
<evidence type="ECO:0000256" key="3">
    <source>
        <dbReference type="ARBA" id="ARBA00022741"/>
    </source>
</evidence>
<dbReference type="KEGG" id="tso:IZ6_03690"/>
<dbReference type="Proteomes" id="UP000515317">
    <property type="component" value="Chromosome"/>
</dbReference>
<keyword evidence="7" id="KW-1185">Reference proteome</keyword>
<dbReference type="EMBL" id="AP023361">
    <property type="protein sequence ID" value="BCJ89634.1"/>
    <property type="molecule type" value="Genomic_DNA"/>
</dbReference>
<organism evidence="6 7">
    <name type="scientific">Terrihabitans soli</name>
    <dbReference type="NCBI Taxonomy" id="708113"/>
    <lineage>
        <taxon>Bacteria</taxon>
        <taxon>Pseudomonadati</taxon>
        <taxon>Pseudomonadota</taxon>
        <taxon>Alphaproteobacteria</taxon>
        <taxon>Hyphomicrobiales</taxon>
        <taxon>Terrihabitans</taxon>
    </lineage>
</organism>
<evidence type="ECO:0000259" key="5">
    <source>
        <dbReference type="PROSITE" id="PS50893"/>
    </source>
</evidence>
<dbReference type="PIRSF" id="PIRSF039085">
    <property type="entry name" value="ABC_ATPase_HisP"/>
    <property type="match status" value="1"/>
</dbReference>
<protein>
    <submittedName>
        <fullName evidence="6">Arginine ABC transporter ATP-binding protein</fullName>
    </submittedName>
</protein>
<dbReference type="GO" id="GO:0005524">
    <property type="term" value="F:ATP binding"/>
    <property type="evidence" value="ECO:0007669"/>
    <property type="project" value="UniProtKB-KW"/>
</dbReference>
<dbReference type="PANTHER" id="PTHR43166:SF4">
    <property type="entry name" value="PHOSPHONATES IMPORT ATP-BINDING PROTEIN PHNC"/>
    <property type="match status" value="1"/>
</dbReference>
<evidence type="ECO:0000256" key="2">
    <source>
        <dbReference type="ARBA" id="ARBA00022448"/>
    </source>
</evidence>
<comment type="similarity">
    <text evidence="1">Belongs to the ABC transporter superfamily.</text>
</comment>
<dbReference type="InterPro" id="IPR050086">
    <property type="entry name" value="MetN_ABC_transporter-like"/>
</dbReference>
<accession>A0A6S6QHK0</accession>
<dbReference type="InterPro" id="IPR017871">
    <property type="entry name" value="ABC_transporter-like_CS"/>
</dbReference>
<dbReference type="SMART" id="SM00382">
    <property type="entry name" value="AAA"/>
    <property type="match status" value="1"/>
</dbReference>
<keyword evidence="4 6" id="KW-0067">ATP-binding</keyword>
<dbReference type="InterPro" id="IPR003439">
    <property type="entry name" value="ABC_transporter-like_ATP-bd"/>
</dbReference>
<name>A0A6S6QHK0_9HYPH</name>
<dbReference type="InterPro" id="IPR030679">
    <property type="entry name" value="ABC_ATPase_HisP-typ"/>
</dbReference>
<feature type="domain" description="ABC transporter" evidence="5">
    <location>
        <begin position="13"/>
        <end position="255"/>
    </location>
</feature>
<keyword evidence="3" id="KW-0547">Nucleotide-binding</keyword>
<dbReference type="AlphaFoldDB" id="A0A6S6QHK0"/>
<proteinExistence type="inferred from homology"/>
<dbReference type="PROSITE" id="PS00211">
    <property type="entry name" value="ABC_TRANSPORTER_1"/>
    <property type="match status" value="1"/>
</dbReference>
<dbReference type="GO" id="GO:0015424">
    <property type="term" value="F:ABC-type amino acid transporter activity"/>
    <property type="evidence" value="ECO:0007669"/>
    <property type="project" value="InterPro"/>
</dbReference>
<dbReference type="InterPro" id="IPR027417">
    <property type="entry name" value="P-loop_NTPase"/>
</dbReference>
<dbReference type="GO" id="GO:0016887">
    <property type="term" value="F:ATP hydrolysis activity"/>
    <property type="evidence" value="ECO:0007669"/>
    <property type="project" value="InterPro"/>
</dbReference>
<dbReference type="PROSITE" id="PS50893">
    <property type="entry name" value="ABC_TRANSPORTER_2"/>
    <property type="match status" value="1"/>
</dbReference>
<dbReference type="Gene3D" id="3.40.50.300">
    <property type="entry name" value="P-loop containing nucleotide triphosphate hydrolases"/>
    <property type="match status" value="1"/>
</dbReference>
<keyword evidence="2" id="KW-0813">Transport</keyword>
<dbReference type="SUPFAM" id="SSF52540">
    <property type="entry name" value="P-loop containing nucleoside triphosphate hydrolases"/>
    <property type="match status" value="1"/>
</dbReference>
<evidence type="ECO:0000313" key="6">
    <source>
        <dbReference type="EMBL" id="BCJ89634.1"/>
    </source>
</evidence>
<evidence type="ECO:0000256" key="4">
    <source>
        <dbReference type="ARBA" id="ARBA00022840"/>
    </source>
</evidence>
<evidence type="ECO:0000256" key="1">
    <source>
        <dbReference type="ARBA" id="ARBA00005417"/>
    </source>
</evidence>
<dbReference type="InterPro" id="IPR003593">
    <property type="entry name" value="AAA+_ATPase"/>
</dbReference>